<comment type="similarity">
    <text evidence="2">Belongs to the transpeptidase family.</text>
</comment>
<dbReference type="Pfam" id="PF03717">
    <property type="entry name" value="PBP_dimer"/>
    <property type="match status" value="1"/>
</dbReference>
<name>A0A516Q2E1_9ACTN</name>
<accession>A0A516Q2E1</accession>
<dbReference type="SUPFAM" id="SSF56519">
    <property type="entry name" value="Penicillin binding protein dimerisation domain"/>
    <property type="match status" value="1"/>
</dbReference>
<keyword evidence="8" id="KW-1185">Reference proteome</keyword>
<dbReference type="Pfam" id="PF00905">
    <property type="entry name" value="Transpeptidase"/>
    <property type="match status" value="1"/>
</dbReference>
<feature type="compositionally biased region" description="Polar residues" evidence="4">
    <location>
        <begin position="12"/>
        <end position="25"/>
    </location>
</feature>
<dbReference type="PANTHER" id="PTHR30627">
    <property type="entry name" value="PEPTIDOGLYCAN D,D-TRANSPEPTIDASE"/>
    <property type="match status" value="1"/>
</dbReference>
<protein>
    <submittedName>
        <fullName evidence="7">Penicillin-binding protein 2</fullName>
    </submittedName>
</protein>
<comment type="subcellular location">
    <subcellularLocation>
        <location evidence="1">Membrane</location>
    </subcellularLocation>
</comment>
<evidence type="ECO:0000259" key="5">
    <source>
        <dbReference type="Pfam" id="PF00905"/>
    </source>
</evidence>
<dbReference type="SUPFAM" id="SSF56601">
    <property type="entry name" value="beta-lactamase/transpeptidase-like"/>
    <property type="match status" value="1"/>
</dbReference>
<dbReference type="GO" id="GO:0071555">
    <property type="term" value="P:cell wall organization"/>
    <property type="evidence" value="ECO:0007669"/>
    <property type="project" value="TreeGrafter"/>
</dbReference>
<dbReference type="EMBL" id="CP041692">
    <property type="protein sequence ID" value="QDP97593.1"/>
    <property type="molecule type" value="Genomic_DNA"/>
</dbReference>
<dbReference type="Gene3D" id="3.90.1310.10">
    <property type="entry name" value="Penicillin-binding protein 2a (Domain 2)"/>
    <property type="match status" value="1"/>
</dbReference>
<evidence type="ECO:0000256" key="1">
    <source>
        <dbReference type="ARBA" id="ARBA00004370"/>
    </source>
</evidence>
<feature type="compositionally biased region" description="Basic residues" evidence="4">
    <location>
        <begin position="26"/>
        <end position="46"/>
    </location>
</feature>
<dbReference type="InterPro" id="IPR001460">
    <property type="entry name" value="PCN-bd_Tpept"/>
</dbReference>
<organism evidence="7 8">
    <name type="scientific">Microlunatus elymi</name>
    <dbReference type="NCBI Taxonomy" id="2596828"/>
    <lineage>
        <taxon>Bacteria</taxon>
        <taxon>Bacillati</taxon>
        <taxon>Actinomycetota</taxon>
        <taxon>Actinomycetes</taxon>
        <taxon>Propionibacteriales</taxon>
        <taxon>Propionibacteriaceae</taxon>
        <taxon>Microlunatus</taxon>
    </lineage>
</organism>
<dbReference type="PANTHER" id="PTHR30627:SF1">
    <property type="entry name" value="PEPTIDOGLYCAN D,D-TRANSPEPTIDASE FTSI"/>
    <property type="match status" value="1"/>
</dbReference>
<evidence type="ECO:0000313" key="8">
    <source>
        <dbReference type="Proteomes" id="UP000319263"/>
    </source>
</evidence>
<evidence type="ECO:0000256" key="4">
    <source>
        <dbReference type="SAM" id="MobiDB-lite"/>
    </source>
</evidence>
<dbReference type="RefSeq" id="WP_143987551.1">
    <property type="nucleotide sequence ID" value="NZ_CP041692.1"/>
</dbReference>
<feature type="region of interest" description="Disordered" evidence="4">
    <location>
        <begin position="1"/>
        <end position="69"/>
    </location>
</feature>
<feature type="region of interest" description="Disordered" evidence="4">
    <location>
        <begin position="264"/>
        <end position="291"/>
    </location>
</feature>
<dbReference type="Gene3D" id="3.30.450.330">
    <property type="match status" value="1"/>
</dbReference>
<feature type="region of interest" description="Disordered" evidence="4">
    <location>
        <begin position="393"/>
        <end position="418"/>
    </location>
</feature>
<reference evidence="7 8" key="1">
    <citation type="submission" date="2019-07" db="EMBL/GenBank/DDBJ databases">
        <title>Microlunatus dokdonensis sp. nov. isolated from the rhizospheric soil of the wild plant Elymus tsukushiensis.</title>
        <authorList>
            <person name="Ghim S.-Y."/>
            <person name="Hwang Y.-J."/>
            <person name="Son J.-S."/>
            <person name="Shin J.-H."/>
        </authorList>
    </citation>
    <scope>NUCLEOTIDE SEQUENCE [LARGE SCALE GENOMIC DNA]</scope>
    <source>
        <strain evidence="7 8">KUDC0627</strain>
    </source>
</reference>
<evidence type="ECO:0000256" key="3">
    <source>
        <dbReference type="ARBA" id="ARBA00023136"/>
    </source>
</evidence>
<dbReference type="AlphaFoldDB" id="A0A516Q2E1"/>
<dbReference type="InterPro" id="IPR036138">
    <property type="entry name" value="PBP_dimer_sf"/>
</dbReference>
<dbReference type="KEGG" id="mik:FOE78_18230"/>
<dbReference type="GO" id="GO:0008658">
    <property type="term" value="F:penicillin binding"/>
    <property type="evidence" value="ECO:0007669"/>
    <property type="project" value="InterPro"/>
</dbReference>
<proteinExistence type="inferred from homology"/>
<dbReference type="Gene3D" id="3.40.710.10">
    <property type="entry name" value="DD-peptidase/beta-lactamase superfamily"/>
    <property type="match status" value="1"/>
</dbReference>
<feature type="domain" description="Penicillin-binding protein transpeptidase" evidence="5">
    <location>
        <begin position="330"/>
        <end position="637"/>
    </location>
</feature>
<sequence>MGERRQHPSKRATPNQRASSQQARNPRTKTRKPSKQGPIARRKPAQRSKTAPQPKSSRQRKRRRTLRIPLGSAGRRVQIIGIAMAIAISLCAGRLLQLQGFDSAAYGAIATASLTTSKPLLPARGEITDRNGEVLAGTTPAFDITADPTLTSQDCGEPDQVYGKLCGLAEATKIADIIGKHTKIDKQQTIATLMRHDTRFVYVKKKVPADIYTDIATELDAAGLPGIYRENDPIRTYPAGAVASNVVGFVNGENKGQAGLEYSENSSLAGTEGKESYESAPNGSKIPLGESKITPAKNGVNYQLTIDSELQWVAQRRLDAAVAKTGSQSGMAITMDVTSGQVLAMAQSPGYNSNEPGKTDPDNLGNRLVSQTYEPGSVEKVLTSAALIDSGTADPDTKVQVPPTIASGGGRIKDAEPHGTVDYTMRGVIAHSSNIGTLMLTRQMDKKTLHDYLSSFGLGRQTGIELPGEASGVLPGADMKDYTRDQIAFGQGLSVTAIQEAAAISAIVNGGVYHAPTVIKSATNADGSSVAINRTSPRRVVSAKTSAEVRDMMEAVVTRNEISQQFLMLDHYRTGGKTGTAQRYNASCGCYRGYVTSFVGIAPLNDPKILTYVVLDNPKHGDSGTGTAAPVYTDIMDFALPRYGIAPDQKNKRWGAAQMDRPLTW</sequence>
<keyword evidence="3" id="KW-0472">Membrane</keyword>
<dbReference type="InterPro" id="IPR050515">
    <property type="entry name" value="Beta-lactam/transpept"/>
</dbReference>
<dbReference type="GO" id="GO:0005886">
    <property type="term" value="C:plasma membrane"/>
    <property type="evidence" value="ECO:0007669"/>
    <property type="project" value="TreeGrafter"/>
</dbReference>
<evidence type="ECO:0000313" key="7">
    <source>
        <dbReference type="EMBL" id="QDP97593.1"/>
    </source>
</evidence>
<dbReference type="Proteomes" id="UP000319263">
    <property type="component" value="Chromosome"/>
</dbReference>
<dbReference type="InterPro" id="IPR005311">
    <property type="entry name" value="PBP_dimer"/>
</dbReference>
<feature type="compositionally biased region" description="Basic residues" evidence="4">
    <location>
        <begin position="57"/>
        <end position="66"/>
    </location>
</feature>
<dbReference type="InterPro" id="IPR012338">
    <property type="entry name" value="Beta-lactam/transpept-like"/>
</dbReference>
<gene>
    <name evidence="7" type="ORF">FOE78_18230</name>
</gene>
<evidence type="ECO:0000259" key="6">
    <source>
        <dbReference type="Pfam" id="PF03717"/>
    </source>
</evidence>
<feature type="domain" description="Penicillin-binding protein dimerisation" evidence="6">
    <location>
        <begin position="122"/>
        <end position="285"/>
    </location>
</feature>
<evidence type="ECO:0000256" key="2">
    <source>
        <dbReference type="ARBA" id="ARBA00007171"/>
    </source>
</evidence>
<dbReference type="OrthoDB" id="9789078at2"/>